<keyword evidence="3" id="KW-1185">Reference proteome</keyword>
<evidence type="ECO:0000313" key="3">
    <source>
        <dbReference type="Proteomes" id="UP001176961"/>
    </source>
</evidence>
<feature type="chain" id="PRO_5041276901" description="Secreted protein" evidence="1">
    <location>
        <begin position="23"/>
        <end position="94"/>
    </location>
</feature>
<evidence type="ECO:0000313" key="2">
    <source>
        <dbReference type="EMBL" id="CAJ0604769.1"/>
    </source>
</evidence>
<dbReference type="Proteomes" id="UP001176961">
    <property type="component" value="Unassembled WGS sequence"/>
</dbReference>
<comment type="caution">
    <text evidence="2">The sequence shown here is derived from an EMBL/GenBank/DDBJ whole genome shotgun (WGS) entry which is preliminary data.</text>
</comment>
<evidence type="ECO:0008006" key="4">
    <source>
        <dbReference type="Google" id="ProtNLM"/>
    </source>
</evidence>
<protein>
    <recommendedName>
        <fullName evidence="4">Secreted protein</fullName>
    </recommendedName>
</protein>
<sequence length="94" mass="10427">MIATPLIVVFFVFAVQATFTFANPWSIVNEENDVMMANPLGSPSARGSAIIRKPKTKYRVIKHRPVYAAAAPRSRSLKRTSHIINNKDLVEGMA</sequence>
<accession>A0AA36H6X3</accession>
<dbReference type="EMBL" id="CATQJL010000316">
    <property type="protein sequence ID" value="CAJ0604769.1"/>
    <property type="molecule type" value="Genomic_DNA"/>
</dbReference>
<keyword evidence="1" id="KW-0732">Signal</keyword>
<name>A0AA36H6X3_CYLNA</name>
<reference evidence="2" key="1">
    <citation type="submission" date="2023-07" db="EMBL/GenBank/DDBJ databases">
        <authorList>
            <consortium name="CYATHOMIX"/>
        </authorList>
    </citation>
    <scope>NUCLEOTIDE SEQUENCE</scope>
    <source>
        <strain evidence="2">N/A</strain>
    </source>
</reference>
<feature type="signal peptide" evidence="1">
    <location>
        <begin position="1"/>
        <end position="22"/>
    </location>
</feature>
<gene>
    <name evidence="2" type="ORF">CYNAS_LOCUS16752</name>
</gene>
<proteinExistence type="predicted"/>
<dbReference type="AlphaFoldDB" id="A0AA36H6X3"/>
<evidence type="ECO:0000256" key="1">
    <source>
        <dbReference type="SAM" id="SignalP"/>
    </source>
</evidence>
<organism evidence="2 3">
    <name type="scientific">Cylicocyclus nassatus</name>
    <name type="common">Nematode worm</name>
    <dbReference type="NCBI Taxonomy" id="53992"/>
    <lineage>
        <taxon>Eukaryota</taxon>
        <taxon>Metazoa</taxon>
        <taxon>Ecdysozoa</taxon>
        <taxon>Nematoda</taxon>
        <taxon>Chromadorea</taxon>
        <taxon>Rhabditida</taxon>
        <taxon>Rhabditina</taxon>
        <taxon>Rhabditomorpha</taxon>
        <taxon>Strongyloidea</taxon>
        <taxon>Strongylidae</taxon>
        <taxon>Cylicocyclus</taxon>
    </lineage>
</organism>